<feature type="transmembrane region" description="Helical" evidence="1">
    <location>
        <begin position="135"/>
        <end position="159"/>
    </location>
</feature>
<dbReference type="InterPro" id="IPR031360">
    <property type="entry name" value="TrpP"/>
</dbReference>
<protein>
    <submittedName>
        <fullName evidence="2">Putative tryptophan transport protein</fullName>
    </submittedName>
</protein>
<comment type="caution">
    <text evidence="2">The sequence shown here is derived from an EMBL/GenBank/DDBJ whole genome shotgun (WGS) entry which is preliminary data.</text>
</comment>
<name>A0A645GS69_9ZZZZ</name>
<evidence type="ECO:0000313" key="2">
    <source>
        <dbReference type="EMBL" id="MPN29120.1"/>
    </source>
</evidence>
<evidence type="ECO:0000256" key="1">
    <source>
        <dbReference type="SAM" id="Phobius"/>
    </source>
</evidence>
<accession>A0A645GS69</accession>
<feature type="transmembrane region" description="Helical" evidence="1">
    <location>
        <begin position="106"/>
        <end position="129"/>
    </location>
</feature>
<gene>
    <name evidence="2" type="primary">trpP_3</name>
    <name evidence="2" type="ORF">SDC9_176571</name>
</gene>
<keyword evidence="1" id="KW-1133">Transmembrane helix</keyword>
<feature type="transmembrane region" description="Helical" evidence="1">
    <location>
        <begin position="51"/>
        <end position="71"/>
    </location>
</feature>
<keyword evidence="1" id="KW-0472">Membrane</keyword>
<dbReference type="EMBL" id="VSSQ01079668">
    <property type="protein sequence ID" value="MPN29120.1"/>
    <property type="molecule type" value="Genomic_DNA"/>
</dbReference>
<organism evidence="2">
    <name type="scientific">bioreactor metagenome</name>
    <dbReference type="NCBI Taxonomy" id="1076179"/>
    <lineage>
        <taxon>unclassified sequences</taxon>
        <taxon>metagenomes</taxon>
        <taxon>ecological metagenomes</taxon>
    </lineage>
</organism>
<sequence length="168" mass="18198">MNLKKIIINSLLLAIGLILHQVAPPLLFGMKPDILLTMMFITILISKDYKLALVISIASGILTAATTTFPGGQIPNVIDKLITGQIVYLLFKITDKKLNNQFQMGLVSVIGTVISGTIFLGSAFYIFGLPAPFSILMYTVVLPATIVNTLVGVVLYNAIQLALKRTAY</sequence>
<proteinExistence type="predicted"/>
<reference evidence="2" key="1">
    <citation type="submission" date="2019-08" db="EMBL/GenBank/DDBJ databases">
        <authorList>
            <person name="Kucharzyk K."/>
            <person name="Murdoch R.W."/>
            <person name="Higgins S."/>
            <person name="Loffler F."/>
        </authorList>
    </citation>
    <scope>NUCLEOTIDE SEQUENCE</scope>
</reference>
<dbReference type="AlphaFoldDB" id="A0A645GS69"/>
<dbReference type="Pfam" id="PF17099">
    <property type="entry name" value="TrpP"/>
    <property type="match status" value="1"/>
</dbReference>
<keyword evidence="1" id="KW-0812">Transmembrane</keyword>
<feature type="transmembrane region" description="Helical" evidence="1">
    <location>
        <begin position="6"/>
        <end position="30"/>
    </location>
</feature>